<dbReference type="PANTHER" id="PTHR48111:SF3">
    <property type="entry name" value="TRANSCRIPTIONAL REGULATORY PROTEIN BTSR"/>
    <property type="match status" value="1"/>
</dbReference>
<dbReference type="Proteomes" id="UP000184171">
    <property type="component" value="Unassembled WGS sequence"/>
</dbReference>
<dbReference type="FunFam" id="3.40.50.2300:FF:000051">
    <property type="entry name" value="Two-component response regulator yehT"/>
    <property type="match status" value="1"/>
</dbReference>
<feature type="domain" description="Response regulatory" evidence="3">
    <location>
        <begin position="3"/>
        <end position="116"/>
    </location>
</feature>
<dbReference type="GO" id="GO:0032993">
    <property type="term" value="C:protein-DNA complex"/>
    <property type="evidence" value="ECO:0007669"/>
    <property type="project" value="TreeGrafter"/>
</dbReference>
<dbReference type="InterPro" id="IPR011006">
    <property type="entry name" value="CheY-like_superfamily"/>
</dbReference>
<dbReference type="GO" id="GO:0000156">
    <property type="term" value="F:phosphorelay response regulator activity"/>
    <property type="evidence" value="ECO:0007669"/>
    <property type="project" value="TreeGrafter"/>
</dbReference>
<dbReference type="NCBIfam" id="NF008677">
    <property type="entry name" value="PRK11697.1"/>
    <property type="match status" value="1"/>
</dbReference>
<dbReference type="SMART" id="SM00850">
    <property type="entry name" value="LytTR"/>
    <property type="match status" value="1"/>
</dbReference>
<dbReference type="EMBL" id="FQZT01000004">
    <property type="protein sequence ID" value="SHJ10431.1"/>
    <property type="molecule type" value="Genomic_DNA"/>
</dbReference>
<dbReference type="RefSeq" id="WP_072907573.1">
    <property type="nucleotide sequence ID" value="NZ_FQZT01000004.1"/>
</dbReference>
<evidence type="ECO:0000256" key="2">
    <source>
        <dbReference type="PROSITE-ProRule" id="PRU00169"/>
    </source>
</evidence>
<dbReference type="Pfam" id="PF00072">
    <property type="entry name" value="Response_reg"/>
    <property type="match status" value="1"/>
</dbReference>
<dbReference type="GO" id="GO:0005829">
    <property type="term" value="C:cytosol"/>
    <property type="evidence" value="ECO:0007669"/>
    <property type="project" value="TreeGrafter"/>
</dbReference>
<dbReference type="Gene3D" id="3.40.50.2300">
    <property type="match status" value="1"/>
</dbReference>
<keyword evidence="2" id="KW-0597">Phosphoprotein</keyword>
<organism evidence="5 6">
    <name type="scientific">Malonomonas rubra DSM 5091</name>
    <dbReference type="NCBI Taxonomy" id="1122189"/>
    <lineage>
        <taxon>Bacteria</taxon>
        <taxon>Pseudomonadati</taxon>
        <taxon>Thermodesulfobacteriota</taxon>
        <taxon>Desulfuromonadia</taxon>
        <taxon>Desulfuromonadales</taxon>
        <taxon>Geopsychrobacteraceae</taxon>
        <taxon>Malonomonas</taxon>
    </lineage>
</organism>
<dbReference type="SUPFAM" id="SSF52172">
    <property type="entry name" value="CheY-like"/>
    <property type="match status" value="1"/>
</dbReference>
<dbReference type="InterPro" id="IPR001789">
    <property type="entry name" value="Sig_transdc_resp-reg_receiver"/>
</dbReference>
<protein>
    <submittedName>
        <fullName evidence="5">Two component transcriptional regulator, LytTR family</fullName>
    </submittedName>
</protein>
<feature type="domain" description="HTH LytTR-type" evidence="4">
    <location>
        <begin position="135"/>
        <end position="236"/>
    </location>
</feature>
<dbReference type="SMART" id="SM00448">
    <property type="entry name" value="REC"/>
    <property type="match status" value="1"/>
</dbReference>
<dbReference type="InterPro" id="IPR007492">
    <property type="entry name" value="LytTR_DNA-bd_dom"/>
</dbReference>
<keyword evidence="1" id="KW-0238">DNA-binding</keyword>
<proteinExistence type="predicted"/>
<dbReference type="PROSITE" id="PS50930">
    <property type="entry name" value="HTH_LYTTR"/>
    <property type="match status" value="1"/>
</dbReference>
<dbReference type="Pfam" id="PF04397">
    <property type="entry name" value="LytTR"/>
    <property type="match status" value="1"/>
</dbReference>
<dbReference type="InterPro" id="IPR039420">
    <property type="entry name" value="WalR-like"/>
</dbReference>
<dbReference type="AlphaFoldDB" id="A0A1M6GKG2"/>
<dbReference type="STRING" id="1122189.SAMN02745165_01582"/>
<accession>A0A1M6GKG2</accession>
<dbReference type="Gene3D" id="2.40.50.1020">
    <property type="entry name" value="LytTr DNA-binding domain"/>
    <property type="match status" value="1"/>
</dbReference>
<keyword evidence="6" id="KW-1185">Reference proteome</keyword>
<dbReference type="OrthoDB" id="9808843at2"/>
<evidence type="ECO:0000256" key="1">
    <source>
        <dbReference type="ARBA" id="ARBA00023125"/>
    </source>
</evidence>
<name>A0A1M6GKG2_MALRU</name>
<evidence type="ECO:0000313" key="6">
    <source>
        <dbReference type="Proteomes" id="UP000184171"/>
    </source>
</evidence>
<gene>
    <name evidence="5" type="ORF">SAMN02745165_01582</name>
</gene>
<sequence>MIRALIVDDEELACEELQLLLEETGAFELVGVCFNALDALKQIKEKRPELLFLDIEMPQINGFELLAMIEADLMPHVVFVTAYDEHALKAFEEKTLDYLLKPVSRERMDKTVAKLRETIRRGQVPSYEVDSLKQIPCQQSNRVKLIATGDVEFAFSDLAGIHVVSPEGMYFTELTLKALEEKTELLRCHRKYLINPAKIDQIKMLENGLAEIITFRNAKIPVSRRYLRQLKAKLEL</sequence>
<dbReference type="GO" id="GO:0006355">
    <property type="term" value="P:regulation of DNA-templated transcription"/>
    <property type="evidence" value="ECO:0007669"/>
    <property type="project" value="TreeGrafter"/>
</dbReference>
<dbReference type="GO" id="GO:0000976">
    <property type="term" value="F:transcription cis-regulatory region binding"/>
    <property type="evidence" value="ECO:0007669"/>
    <property type="project" value="TreeGrafter"/>
</dbReference>
<dbReference type="PANTHER" id="PTHR48111">
    <property type="entry name" value="REGULATOR OF RPOS"/>
    <property type="match status" value="1"/>
</dbReference>
<evidence type="ECO:0000259" key="4">
    <source>
        <dbReference type="PROSITE" id="PS50930"/>
    </source>
</evidence>
<dbReference type="PROSITE" id="PS50110">
    <property type="entry name" value="RESPONSE_REGULATORY"/>
    <property type="match status" value="1"/>
</dbReference>
<reference evidence="5 6" key="1">
    <citation type="submission" date="2016-11" db="EMBL/GenBank/DDBJ databases">
        <authorList>
            <person name="Jaros S."/>
            <person name="Januszkiewicz K."/>
            <person name="Wedrychowicz H."/>
        </authorList>
    </citation>
    <scope>NUCLEOTIDE SEQUENCE [LARGE SCALE GENOMIC DNA]</scope>
    <source>
        <strain evidence="5 6">DSM 5091</strain>
    </source>
</reference>
<evidence type="ECO:0000259" key="3">
    <source>
        <dbReference type="PROSITE" id="PS50110"/>
    </source>
</evidence>
<evidence type="ECO:0000313" key="5">
    <source>
        <dbReference type="EMBL" id="SHJ10431.1"/>
    </source>
</evidence>
<feature type="modified residue" description="4-aspartylphosphate" evidence="2">
    <location>
        <position position="54"/>
    </location>
</feature>